<evidence type="ECO:0000259" key="2">
    <source>
        <dbReference type="Pfam" id="PF08240"/>
    </source>
</evidence>
<dbReference type="PANTHER" id="PTHR45348:SF2">
    <property type="entry name" value="ZINC-TYPE ALCOHOL DEHYDROGENASE-LIKE PROTEIN C2E1P3.01"/>
    <property type="match status" value="1"/>
</dbReference>
<evidence type="ECO:0000313" key="4">
    <source>
        <dbReference type="Proteomes" id="UP000298061"/>
    </source>
</evidence>
<dbReference type="OrthoDB" id="3233595at2759"/>
<dbReference type="STRING" id="135208.A0A4Z0A5X6"/>
<dbReference type="PANTHER" id="PTHR45348">
    <property type="entry name" value="HYPOTHETICAL OXIDOREDUCTASE (EUROFUNG)"/>
    <property type="match status" value="1"/>
</dbReference>
<organism evidence="3 4">
    <name type="scientific">Hericium alpestre</name>
    <dbReference type="NCBI Taxonomy" id="135208"/>
    <lineage>
        <taxon>Eukaryota</taxon>
        <taxon>Fungi</taxon>
        <taxon>Dikarya</taxon>
        <taxon>Basidiomycota</taxon>
        <taxon>Agaricomycotina</taxon>
        <taxon>Agaricomycetes</taxon>
        <taxon>Russulales</taxon>
        <taxon>Hericiaceae</taxon>
        <taxon>Hericium</taxon>
    </lineage>
</organism>
<accession>A0A4Z0A5X6</accession>
<dbReference type="SUPFAM" id="SSF50129">
    <property type="entry name" value="GroES-like"/>
    <property type="match status" value="1"/>
</dbReference>
<proteinExistence type="predicted"/>
<dbReference type="Pfam" id="PF08240">
    <property type="entry name" value="ADH_N"/>
    <property type="match status" value="1"/>
</dbReference>
<dbReference type="AlphaFoldDB" id="A0A4Z0A5X6"/>
<protein>
    <recommendedName>
        <fullName evidence="2">Alcohol dehydrogenase-like N-terminal domain-containing protein</fullName>
    </recommendedName>
</protein>
<feature type="region of interest" description="Disordered" evidence="1">
    <location>
        <begin position="84"/>
        <end position="104"/>
    </location>
</feature>
<evidence type="ECO:0000313" key="3">
    <source>
        <dbReference type="EMBL" id="TFY82412.1"/>
    </source>
</evidence>
<name>A0A4Z0A5X6_9AGAM</name>
<sequence>MEEFPAVAGSDGAGTIEEIGEGVTTWSKGDRVVFTGAFFSANRGTFQQFSVADASRVAKIPESITFEEAATVPLGLSTTAVGTYSKKRPEKGGTEFTAPWTSAGRGQYEGQPAVVLGDSSSVGQYALQLLKLSGFSPIITTYLQSRHGGNLK</sequence>
<dbReference type="InterPro" id="IPR047122">
    <property type="entry name" value="Trans-enoyl_RdTase-like"/>
</dbReference>
<dbReference type="EMBL" id="SFCI01000111">
    <property type="protein sequence ID" value="TFY82412.1"/>
    <property type="molecule type" value="Genomic_DNA"/>
</dbReference>
<dbReference type="InterPro" id="IPR011032">
    <property type="entry name" value="GroES-like_sf"/>
</dbReference>
<evidence type="ECO:0000256" key="1">
    <source>
        <dbReference type="SAM" id="MobiDB-lite"/>
    </source>
</evidence>
<dbReference type="GO" id="GO:0016651">
    <property type="term" value="F:oxidoreductase activity, acting on NAD(P)H"/>
    <property type="evidence" value="ECO:0007669"/>
    <property type="project" value="InterPro"/>
</dbReference>
<reference evidence="3 4" key="1">
    <citation type="submission" date="2019-02" db="EMBL/GenBank/DDBJ databases">
        <title>Genome sequencing of the rare red list fungi Hericium alpestre (H. flagellum).</title>
        <authorList>
            <person name="Buettner E."/>
            <person name="Kellner H."/>
        </authorList>
    </citation>
    <scope>NUCLEOTIDE SEQUENCE [LARGE SCALE GENOMIC DNA]</scope>
    <source>
        <strain evidence="3 4">DSM 108284</strain>
    </source>
</reference>
<keyword evidence="4" id="KW-1185">Reference proteome</keyword>
<dbReference type="Gene3D" id="3.40.50.720">
    <property type="entry name" value="NAD(P)-binding Rossmann-like Domain"/>
    <property type="match status" value="1"/>
</dbReference>
<dbReference type="Gene3D" id="3.90.180.10">
    <property type="entry name" value="Medium-chain alcohol dehydrogenases, catalytic domain"/>
    <property type="match status" value="1"/>
</dbReference>
<dbReference type="InterPro" id="IPR013154">
    <property type="entry name" value="ADH-like_N"/>
</dbReference>
<comment type="caution">
    <text evidence="3">The sequence shown here is derived from an EMBL/GenBank/DDBJ whole genome shotgun (WGS) entry which is preliminary data.</text>
</comment>
<dbReference type="Proteomes" id="UP000298061">
    <property type="component" value="Unassembled WGS sequence"/>
</dbReference>
<feature type="domain" description="Alcohol dehydrogenase-like N-terminal" evidence="2">
    <location>
        <begin position="3"/>
        <end position="62"/>
    </location>
</feature>
<gene>
    <name evidence="3" type="ORF">EWM64_g1606</name>
</gene>